<dbReference type="FunFam" id="2.130.10.10:FF:000074">
    <property type="entry name" value="Angio-associated migratory cell protein-like protein"/>
    <property type="match status" value="1"/>
</dbReference>
<comment type="subcellular location">
    <subcellularLocation>
        <location evidence="1">Cytoplasm</location>
    </subcellularLocation>
</comment>
<proteinExistence type="predicted"/>
<dbReference type="Pfam" id="PF00400">
    <property type="entry name" value="WD40"/>
    <property type="match status" value="8"/>
</dbReference>
<dbReference type="PRINTS" id="PR00320">
    <property type="entry name" value="GPROTEINBRPT"/>
</dbReference>
<feature type="repeat" description="WD" evidence="5">
    <location>
        <begin position="301"/>
        <end position="342"/>
    </location>
</feature>
<feature type="compositionally biased region" description="Acidic residues" evidence="6">
    <location>
        <begin position="53"/>
        <end position="73"/>
    </location>
</feature>
<evidence type="ECO:0000256" key="5">
    <source>
        <dbReference type="PROSITE-ProRule" id="PRU00221"/>
    </source>
</evidence>
<dbReference type="InterPro" id="IPR019775">
    <property type="entry name" value="WD40_repeat_CS"/>
</dbReference>
<evidence type="ECO:0000256" key="1">
    <source>
        <dbReference type="ARBA" id="ARBA00004496"/>
    </source>
</evidence>
<keyword evidence="8" id="KW-1185">Reference proteome</keyword>
<dbReference type="PROSITE" id="PS50082">
    <property type="entry name" value="WD_REPEATS_2"/>
    <property type="match status" value="8"/>
</dbReference>
<feature type="repeat" description="WD" evidence="5">
    <location>
        <begin position="212"/>
        <end position="253"/>
    </location>
</feature>
<dbReference type="InterPro" id="IPR011047">
    <property type="entry name" value="Quinoprotein_ADH-like_sf"/>
</dbReference>
<evidence type="ECO:0000256" key="6">
    <source>
        <dbReference type="SAM" id="MobiDB-lite"/>
    </source>
</evidence>
<dbReference type="AlphaFoldDB" id="A0A9W8A7N1"/>
<evidence type="ECO:0000313" key="8">
    <source>
        <dbReference type="Proteomes" id="UP001150569"/>
    </source>
</evidence>
<dbReference type="SMART" id="SM00320">
    <property type="entry name" value="WD40"/>
    <property type="match status" value="8"/>
</dbReference>
<name>A0A9W8A7N1_9FUNG</name>
<dbReference type="InterPro" id="IPR020472">
    <property type="entry name" value="WD40_PAC1"/>
</dbReference>
<dbReference type="InterPro" id="IPR015943">
    <property type="entry name" value="WD40/YVTN_repeat-like_dom_sf"/>
</dbReference>
<feature type="repeat" description="WD" evidence="5">
    <location>
        <begin position="342"/>
        <end position="383"/>
    </location>
</feature>
<keyword evidence="2" id="KW-0963">Cytoplasm</keyword>
<dbReference type="PANTHER" id="PTHR19857:SF8">
    <property type="entry name" value="ANGIO-ASSOCIATED MIGRATORY CELL PROTEIN"/>
    <property type="match status" value="1"/>
</dbReference>
<feature type="repeat" description="WD" evidence="5">
    <location>
        <begin position="176"/>
        <end position="210"/>
    </location>
</feature>
<keyword evidence="4" id="KW-0677">Repeat</keyword>
<dbReference type="PROSITE" id="PS50294">
    <property type="entry name" value="WD_REPEATS_REGION"/>
    <property type="match status" value="5"/>
</dbReference>
<dbReference type="Gene3D" id="2.130.10.10">
    <property type="entry name" value="YVTN repeat-like/Quinoprotein amine dehydrogenase"/>
    <property type="match status" value="1"/>
</dbReference>
<feature type="compositionally biased region" description="Acidic residues" evidence="6">
    <location>
        <begin position="21"/>
        <end position="33"/>
    </location>
</feature>
<feature type="compositionally biased region" description="Basic and acidic residues" evidence="6">
    <location>
        <begin position="10"/>
        <end position="20"/>
    </location>
</feature>
<keyword evidence="3 5" id="KW-0853">WD repeat</keyword>
<dbReference type="EMBL" id="JANBPT010000481">
    <property type="protein sequence ID" value="KAJ1919161.1"/>
    <property type="molecule type" value="Genomic_DNA"/>
</dbReference>
<dbReference type="Proteomes" id="UP001150569">
    <property type="component" value="Unassembled WGS sequence"/>
</dbReference>
<dbReference type="PROSITE" id="PS00678">
    <property type="entry name" value="WD_REPEATS_1"/>
    <property type="match status" value="3"/>
</dbReference>
<protein>
    <submittedName>
        <fullName evidence="7">60S ribosomal subunit assembly or modification protein</fullName>
    </submittedName>
</protein>
<dbReference type="InterPro" id="IPR051179">
    <property type="entry name" value="WD_repeat_multifunction"/>
</dbReference>
<dbReference type="OrthoDB" id="10261640at2759"/>
<feature type="repeat" description="WD" evidence="5">
    <location>
        <begin position="84"/>
        <end position="126"/>
    </location>
</feature>
<comment type="caution">
    <text evidence="7">The sequence shown here is derived from an EMBL/GenBank/DDBJ whole genome shotgun (WGS) entry which is preliminary data.</text>
</comment>
<accession>A0A9W8A7N1</accession>
<feature type="repeat" description="WD" evidence="5">
    <location>
        <begin position="259"/>
        <end position="300"/>
    </location>
</feature>
<dbReference type="PANTHER" id="PTHR19857">
    <property type="entry name" value="MITOCHONDRIAL DIVISION PROTEIN 1-RELATED"/>
    <property type="match status" value="1"/>
</dbReference>
<dbReference type="InterPro" id="IPR001680">
    <property type="entry name" value="WD40_rpt"/>
</dbReference>
<gene>
    <name evidence="7" type="primary">SQT1_1</name>
    <name evidence="7" type="ORF">IWQ60_007309</name>
</gene>
<feature type="compositionally biased region" description="Basic and acidic residues" evidence="6">
    <location>
        <begin position="43"/>
        <end position="52"/>
    </location>
</feature>
<dbReference type="SUPFAM" id="SSF50998">
    <property type="entry name" value="Quinoprotein alcohol dehydrogenase-like"/>
    <property type="match status" value="1"/>
</dbReference>
<reference evidence="7" key="1">
    <citation type="submission" date="2022-07" db="EMBL/GenBank/DDBJ databases">
        <title>Phylogenomic reconstructions and comparative analyses of Kickxellomycotina fungi.</title>
        <authorList>
            <person name="Reynolds N.K."/>
            <person name="Stajich J.E."/>
            <person name="Barry K."/>
            <person name="Grigoriev I.V."/>
            <person name="Crous P."/>
            <person name="Smith M.E."/>
        </authorList>
    </citation>
    <scope>NUCLEOTIDE SEQUENCE</scope>
    <source>
        <strain evidence="7">RSA 861</strain>
    </source>
</reference>
<evidence type="ECO:0000256" key="3">
    <source>
        <dbReference type="ARBA" id="ARBA00022574"/>
    </source>
</evidence>
<feature type="repeat" description="WD" evidence="5">
    <location>
        <begin position="384"/>
        <end position="418"/>
    </location>
</feature>
<feature type="region of interest" description="Disordered" evidence="6">
    <location>
        <begin position="1"/>
        <end position="74"/>
    </location>
</feature>
<sequence>MPLYSEQPPEGDHPEYLDHDEVGDEIEPTEDADALMSESSGDEAEHAMHDSDNDADGMDEGDQPTGGDGDDEMVEFHDDSVQGFFAHKEPVYAVAIHPRQPELVLTGGGDDRAYLWRCDTGATVFELEGGFEDSVTAVGFNVDGTLMAAGAMDGKVRVWNTSDGQVIQALDGPAEVTWLTWHPRGSILLVGSSDGTMWMWTLPSGHVMQVFTNPSADALTCGTFTPDGKTIVTGSEDGSVTVWDPKTANAVFRLTSEDARFHTDTVTSVAVSPDSLLAVTGAADGTARLIHLQNGQIVGALDGHTESVEAVGFSPVLPLIATASVDGTINLWDAQNHRLRQTIRHDDAVTKLQWHTNSPLLTTASTDRTVRLWDARTGQCERKWSGHQDAILDFALSPDGHTVVTGSDDGCSLVFAMQ</sequence>
<evidence type="ECO:0000256" key="4">
    <source>
        <dbReference type="ARBA" id="ARBA00022737"/>
    </source>
</evidence>
<evidence type="ECO:0000256" key="2">
    <source>
        <dbReference type="ARBA" id="ARBA00022490"/>
    </source>
</evidence>
<dbReference type="CDD" id="cd00200">
    <property type="entry name" value="WD40"/>
    <property type="match status" value="1"/>
</dbReference>
<organism evidence="7 8">
    <name type="scientific">Tieghemiomyces parasiticus</name>
    <dbReference type="NCBI Taxonomy" id="78921"/>
    <lineage>
        <taxon>Eukaryota</taxon>
        <taxon>Fungi</taxon>
        <taxon>Fungi incertae sedis</taxon>
        <taxon>Zoopagomycota</taxon>
        <taxon>Kickxellomycotina</taxon>
        <taxon>Dimargaritomycetes</taxon>
        <taxon>Dimargaritales</taxon>
        <taxon>Dimargaritaceae</taxon>
        <taxon>Tieghemiomyces</taxon>
    </lineage>
</organism>
<evidence type="ECO:0000313" key="7">
    <source>
        <dbReference type="EMBL" id="KAJ1919161.1"/>
    </source>
</evidence>
<feature type="repeat" description="WD" evidence="5">
    <location>
        <begin position="128"/>
        <end position="169"/>
    </location>
</feature>
<dbReference type="GO" id="GO:0005737">
    <property type="term" value="C:cytoplasm"/>
    <property type="evidence" value="ECO:0007669"/>
    <property type="project" value="UniProtKB-SubCell"/>
</dbReference>